<name>A0ABY6BD68_9GAMM</name>
<keyword evidence="2" id="KW-1185">Reference proteome</keyword>
<reference evidence="1" key="1">
    <citation type="submission" date="2022-09" db="EMBL/GenBank/DDBJ databases">
        <title>Tahibacter sp. nov., isolated from a fresh water.</title>
        <authorList>
            <person name="Baek J.H."/>
            <person name="Lee J.K."/>
            <person name="Kim J.M."/>
            <person name="Jeon C.O."/>
        </authorList>
    </citation>
    <scope>NUCLEOTIDE SEQUENCE</scope>
    <source>
        <strain evidence="1">W38</strain>
    </source>
</reference>
<dbReference type="RefSeq" id="WP_261693535.1">
    <property type="nucleotide sequence ID" value="NZ_CP104694.1"/>
</dbReference>
<dbReference type="EMBL" id="CP104694">
    <property type="protein sequence ID" value="UXI66551.1"/>
    <property type="molecule type" value="Genomic_DNA"/>
</dbReference>
<sequence>MAMEPCDSTFLSAYYQGVDRLLNDAAPGAASLSITVLPAYAPEWGLRLVGNEVIRVRLDKSYWTEVAIQQMRHPDATVAVAPAFRPLAQRAVMDGDAVQRILDRYRRAIAAAVPSGRVETDSVTYRITSPQAGSARMWAPEDDTPEAYLAEVIRLLADRVELTTPKDLYNNQTQILSALRRSDVN</sequence>
<evidence type="ECO:0000313" key="2">
    <source>
        <dbReference type="Proteomes" id="UP001064632"/>
    </source>
</evidence>
<accession>A0ABY6BD68</accession>
<dbReference type="Proteomes" id="UP001064632">
    <property type="component" value="Chromosome"/>
</dbReference>
<organism evidence="1 2">
    <name type="scientific">Tahibacter amnicola</name>
    <dbReference type="NCBI Taxonomy" id="2976241"/>
    <lineage>
        <taxon>Bacteria</taxon>
        <taxon>Pseudomonadati</taxon>
        <taxon>Pseudomonadota</taxon>
        <taxon>Gammaproteobacteria</taxon>
        <taxon>Lysobacterales</taxon>
        <taxon>Rhodanobacteraceae</taxon>
        <taxon>Tahibacter</taxon>
    </lineage>
</organism>
<gene>
    <name evidence="1" type="ORF">N4264_17585</name>
</gene>
<evidence type="ECO:0000313" key="1">
    <source>
        <dbReference type="EMBL" id="UXI66551.1"/>
    </source>
</evidence>
<proteinExistence type="predicted"/>
<protein>
    <submittedName>
        <fullName evidence="1">Uncharacterized protein</fullName>
    </submittedName>
</protein>